<dbReference type="Gramene" id="ONIVA02G01070.1">
    <property type="protein sequence ID" value="ONIVA02G01070.1"/>
    <property type="gene ID" value="ONIVA02G01070"/>
</dbReference>
<dbReference type="Pfam" id="PF03169">
    <property type="entry name" value="OPT"/>
    <property type="match status" value="1"/>
</dbReference>
<evidence type="ECO:0000256" key="3">
    <source>
        <dbReference type="ARBA" id="ARBA00022448"/>
    </source>
</evidence>
<dbReference type="eggNOG" id="ENOG502QQ2H">
    <property type="taxonomic scope" value="Eukaryota"/>
</dbReference>
<evidence type="ECO:0008006" key="10">
    <source>
        <dbReference type="Google" id="ProtNLM"/>
    </source>
</evidence>
<keyword evidence="5 7" id="KW-1133">Transmembrane helix</keyword>
<evidence type="ECO:0000313" key="9">
    <source>
        <dbReference type="Proteomes" id="UP000006591"/>
    </source>
</evidence>
<dbReference type="OMA" id="ASTYCKI"/>
<dbReference type="GO" id="GO:0035673">
    <property type="term" value="F:oligopeptide transmembrane transporter activity"/>
    <property type="evidence" value="ECO:0007669"/>
    <property type="project" value="InterPro"/>
</dbReference>
<dbReference type="NCBIfam" id="TIGR00728">
    <property type="entry name" value="OPT_sfam"/>
    <property type="match status" value="1"/>
</dbReference>
<proteinExistence type="inferred from homology"/>
<dbReference type="STRING" id="4536.A0A0E0G041"/>
<dbReference type="AlphaFoldDB" id="A0A0E0G041"/>
<feature type="transmembrane region" description="Helical" evidence="7">
    <location>
        <begin position="217"/>
        <end position="240"/>
    </location>
</feature>
<evidence type="ECO:0000256" key="5">
    <source>
        <dbReference type="ARBA" id="ARBA00022989"/>
    </source>
</evidence>
<accession>A0A0E0G041</accession>
<evidence type="ECO:0000256" key="7">
    <source>
        <dbReference type="SAM" id="Phobius"/>
    </source>
</evidence>
<evidence type="ECO:0000256" key="2">
    <source>
        <dbReference type="ARBA" id="ARBA00010276"/>
    </source>
</evidence>
<dbReference type="InterPro" id="IPR045035">
    <property type="entry name" value="YSL-like"/>
</dbReference>
<keyword evidence="6 7" id="KW-0472">Membrane</keyword>
<feature type="transmembrane region" description="Helical" evidence="7">
    <location>
        <begin position="421"/>
        <end position="446"/>
    </location>
</feature>
<organism evidence="8">
    <name type="scientific">Oryza nivara</name>
    <name type="common">Indian wild rice</name>
    <name type="synonym">Oryza sativa f. spontanea</name>
    <dbReference type="NCBI Taxonomy" id="4536"/>
    <lineage>
        <taxon>Eukaryota</taxon>
        <taxon>Viridiplantae</taxon>
        <taxon>Streptophyta</taxon>
        <taxon>Embryophyta</taxon>
        <taxon>Tracheophyta</taxon>
        <taxon>Spermatophyta</taxon>
        <taxon>Magnoliopsida</taxon>
        <taxon>Liliopsida</taxon>
        <taxon>Poales</taxon>
        <taxon>Poaceae</taxon>
        <taxon>BOP clade</taxon>
        <taxon>Oryzoideae</taxon>
        <taxon>Oryzeae</taxon>
        <taxon>Oryzinae</taxon>
        <taxon>Oryza</taxon>
    </lineage>
</organism>
<comment type="similarity">
    <text evidence="2">Belongs to the YSL (TC 2.A.67.2) family.</text>
</comment>
<dbReference type="EnsemblPlants" id="ONIVA02G01070.1">
    <property type="protein sequence ID" value="ONIVA02G01070.1"/>
    <property type="gene ID" value="ONIVA02G01070"/>
</dbReference>
<feature type="transmembrane region" description="Helical" evidence="7">
    <location>
        <begin position="578"/>
        <end position="598"/>
    </location>
</feature>
<feature type="transmembrane region" description="Helical" evidence="7">
    <location>
        <begin position="503"/>
        <end position="521"/>
    </location>
</feature>
<feature type="transmembrane region" description="Helical" evidence="7">
    <location>
        <begin position="717"/>
        <end position="737"/>
    </location>
</feature>
<dbReference type="GO" id="GO:0016020">
    <property type="term" value="C:membrane"/>
    <property type="evidence" value="ECO:0007669"/>
    <property type="project" value="UniProtKB-SubCell"/>
</dbReference>
<reference evidence="8" key="2">
    <citation type="submission" date="2018-04" db="EMBL/GenBank/DDBJ databases">
        <title>OnivRS2 (Oryza nivara Reference Sequence Version 2).</title>
        <authorList>
            <person name="Zhang J."/>
            <person name="Kudrna D."/>
            <person name="Lee S."/>
            <person name="Talag J."/>
            <person name="Rajasekar S."/>
            <person name="Welchert J."/>
            <person name="Hsing Y.-I."/>
            <person name="Wing R.A."/>
        </authorList>
    </citation>
    <scope>NUCLEOTIDE SEQUENCE [LARGE SCALE GENOMIC DNA]</scope>
    <source>
        <strain evidence="8">SL10</strain>
    </source>
</reference>
<feature type="transmembrane region" description="Helical" evidence="7">
    <location>
        <begin position="154"/>
        <end position="173"/>
    </location>
</feature>
<evidence type="ECO:0000313" key="8">
    <source>
        <dbReference type="EnsemblPlants" id="ONIVA02G01070.1"/>
    </source>
</evidence>
<reference evidence="8" key="1">
    <citation type="submission" date="2015-04" db="UniProtKB">
        <authorList>
            <consortium name="EnsemblPlants"/>
        </authorList>
    </citation>
    <scope>IDENTIFICATION</scope>
    <source>
        <strain evidence="8">SL10</strain>
    </source>
</reference>
<feature type="transmembrane region" description="Helical" evidence="7">
    <location>
        <begin position="185"/>
        <end position="205"/>
    </location>
</feature>
<evidence type="ECO:0000256" key="6">
    <source>
        <dbReference type="ARBA" id="ARBA00023136"/>
    </source>
</evidence>
<comment type="subcellular location">
    <subcellularLocation>
        <location evidence="1">Membrane</location>
        <topology evidence="1">Multi-pass membrane protein</topology>
    </subcellularLocation>
</comment>
<evidence type="ECO:0000256" key="4">
    <source>
        <dbReference type="ARBA" id="ARBA00022692"/>
    </source>
</evidence>
<feature type="transmembrane region" description="Helical" evidence="7">
    <location>
        <begin position="527"/>
        <end position="547"/>
    </location>
</feature>
<dbReference type="PANTHER" id="PTHR31645:SF10">
    <property type="entry name" value="METAL-NICOTIANAMINE TRANSPORTER YSL7-RELATED"/>
    <property type="match status" value="1"/>
</dbReference>
<name>A0A0E0G041_ORYNI</name>
<dbReference type="Proteomes" id="UP000006591">
    <property type="component" value="Chromosome 2"/>
</dbReference>
<protein>
    <recommendedName>
        <fullName evidence="10">Metal-nicotianamine transporter YSL7</fullName>
    </recommendedName>
</protein>
<feature type="transmembrane region" description="Helical" evidence="7">
    <location>
        <begin position="378"/>
        <end position="401"/>
    </location>
</feature>
<keyword evidence="3" id="KW-0813">Transport</keyword>
<keyword evidence="9" id="KW-1185">Reference proteome</keyword>
<dbReference type="PANTHER" id="PTHR31645">
    <property type="entry name" value="OLIGOPEPTIDE TRANSPORTER YGL114W-RELATED"/>
    <property type="match status" value="1"/>
</dbReference>
<sequence length="803" mass="88492">MTGGPHTRTRLLLVAFRRRCHSRRSSHDGEAAACAQAAMKGLLNTLNCCSLGVRILRKKRLSMACWDVQRCRHLRHEYGIHINDDCCALILSLVDHPGNVFKKLIFSLKLDKNDEFPYNTMEPVNDFQEGISTEHAFEAEPVPSLSETITPRSMVVSFILSVTLSIVAMKVTLSSGFIPSFSIPAGLLGFYVSRASIHILDYFAVAQLPFTRQENTIIQTCVVACTSITFTGGFGTYILAMGKKAAVGDVNTQNNVEEPSFARMITFLFLISFAGMFIIMPFRKVMIIRHRLTFPSGTATAHLINSFHTPQGVKQARKQVTLLFKSFGGTIAWSLFQWFFASGPGCGFKFFPTFGLEAYKHGFFFDFTMANVGIGMMCPYMIVFSVFIGTIISCGVIWPYIESKEGIWYPSNLGPNSLNGIRGYKVFIGLSMIMADCLFVFLCIMVRTTCAMIKRRRQAMQGGGGNAQPFQGIDIADQPVKSFDDRRRAQVFLRDEIPDSVTIGCYVLLSIISIAAIPHLYPQMRYSHVALIYLAAPVFAFCNAYGFGVTDMNLASTYCKIAMFAFGSWVGIKSGGVVAALVAGGITMSILGNAADVAQDLKTGYLTLTSPRAVFISEAIGTALGCVVNPTVFWVFYRVYKMGSGDMGDMPYAKLYRGFAMLSVGDGEQGLPRHSMLLFKVFFVLALALSVFREVASRKEWRIRRYIPSTIGMAITFFMPPRVPVGMCIGSLVAYLWEKMDAGRGRMLSPALASGLICGDGVGSILLSMLTLMGARAPICIKFLSRGDNVKLDAFLATLHDMR</sequence>
<feature type="transmembrane region" description="Helical" evidence="7">
    <location>
        <begin position="749"/>
        <end position="772"/>
    </location>
</feature>
<keyword evidence="4 7" id="KW-0812">Transmembrane</keyword>
<dbReference type="InterPro" id="IPR004813">
    <property type="entry name" value="OPT"/>
</dbReference>
<feature type="transmembrane region" description="Helical" evidence="7">
    <location>
        <begin position="619"/>
        <end position="640"/>
    </location>
</feature>
<feature type="transmembrane region" description="Helical" evidence="7">
    <location>
        <begin position="260"/>
        <end position="282"/>
    </location>
</feature>
<evidence type="ECO:0000256" key="1">
    <source>
        <dbReference type="ARBA" id="ARBA00004141"/>
    </source>
</evidence>